<dbReference type="InterPro" id="IPR025610">
    <property type="entry name" value="MYC/MYB_N"/>
</dbReference>
<evidence type="ECO:0000259" key="9">
    <source>
        <dbReference type="PROSITE" id="PS51059"/>
    </source>
</evidence>
<dbReference type="InterPro" id="IPR054502">
    <property type="entry name" value="bHLH-TF_ACT-like_plant"/>
</dbReference>
<name>A0A5J5AEV2_9ASTE</name>
<dbReference type="Pfam" id="PF12174">
    <property type="entry name" value="RST"/>
    <property type="match status" value="1"/>
</dbReference>
<dbReference type="InterPro" id="IPR011598">
    <property type="entry name" value="bHLH_dom"/>
</dbReference>
<accession>A0A5J5AEV2</accession>
<dbReference type="Gene3D" id="3.90.228.10">
    <property type="match status" value="1"/>
</dbReference>
<dbReference type="GO" id="GO:0046983">
    <property type="term" value="F:protein dimerization activity"/>
    <property type="evidence" value="ECO:0007669"/>
    <property type="project" value="InterPro"/>
</dbReference>
<dbReference type="PROSITE" id="PS50888">
    <property type="entry name" value="BHLH"/>
    <property type="match status" value="1"/>
</dbReference>
<feature type="domain" description="PARP catalytic" evidence="9">
    <location>
        <begin position="493"/>
        <end position="715"/>
    </location>
</feature>
<keyword evidence="12" id="KW-1185">Reference proteome</keyword>
<keyword evidence="4" id="KW-0346">Stress response</keyword>
<evidence type="ECO:0000313" key="11">
    <source>
        <dbReference type="EMBL" id="KAA8529585.1"/>
    </source>
</evidence>
<evidence type="ECO:0000256" key="6">
    <source>
        <dbReference type="ARBA" id="ARBA00023242"/>
    </source>
</evidence>
<dbReference type="InterPro" id="IPR012317">
    <property type="entry name" value="Poly(ADP-ribose)pol_cat_dom"/>
</dbReference>
<comment type="subcellular location">
    <subcellularLocation>
        <location evidence="1">Nucleus</location>
    </subcellularLocation>
</comment>
<evidence type="ECO:0000256" key="7">
    <source>
        <dbReference type="SAM" id="Coils"/>
    </source>
</evidence>
<evidence type="ECO:0000256" key="1">
    <source>
        <dbReference type="ARBA" id="ARBA00004123"/>
    </source>
</evidence>
<evidence type="ECO:0000256" key="4">
    <source>
        <dbReference type="ARBA" id="ARBA00023016"/>
    </source>
</evidence>
<gene>
    <name evidence="11" type="ORF">F0562_034315</name>
</gene>
<organism evidence="11 12">
    <name type="scientific">Nyssa sinensis</name>
    <dbReference type="NCBI Taxonomy" id="561372"/>
    <lineage>
        <taxon>Eukaryota</taxon>
        <taxon>Viridiplantae</taxon>
        <taxon>Streptophyta</taxon>
        <taxon>Embryophyta</taxon>
        <taxon>Tracheophyta</taxon>
        <taxon>Spermatophyta</taxon>
        <taxon>Magnoliopsida</taxon>
        <taxon>eudicotyledons</taxon>
        <taxon>Gunneridae</taxon>
        <taxon>Pentapetalae</taxon>
        <taxon>asterids</taxon>
        <taxon>Cornales</taxon>
        <taxon>Nyssaceae</taxon>
        <taxon>Nyssa</taxon>
    </lineage>
</organism>
<dbReference type="Proteomes" id="UP000325577">
    <property type="component" value="Linkage Group LG20"/>
</dbReference>
<evidence type="ECO:0000256" key="3">
    <source>
        <dbReference type="ARBA" id="ARBA00023015"/>
    </source>
</evidence>
<dbReference type="PANTHER" id="PTHR32263:SF14">
    <property type="entry name" value="INACTIVE POLY [ADP-RIBOSE] POLYMERASE SRO2-RELATED"/>
    <property type="match status" value="1"/>
</dbReference>
<dbReference type="Gene3D" id="4.10.280.10">
    <property type="entry name" value="Helix-loop-helix DNA-binding domain"/>
    <property type="match status" value="1"/>
</dbReference>
<dbReference type="PANTHER" id="PTHR32263">
    <property type="entry name" value="INACTIVE POLY [ADP-RIBOSE] POLYMERASE SRO4-RELATED"/>
    <property type="match status" value="1"/>
</dbReference>
<evidence type="ECO:0000256" key="5">
    <source>
        <dbReference type="ARBA" id="ARBA00023163"/>
    </source>
</evidence>
<dbReference type="GO" id="GO:0080090">
    <property type="term" value="P:regulation of primary metabolic process"/>
    <property type="evidence" value="ECO:0007669"/>
    <property type="project" value="UniProtKB-ARBA"/>
</dbReference>
<protein>
    <recommendedName>
        <fullName evidence="13">Poly [ADP-ribose] polymerase</fullName>
    </recommendedName>
</protein>
<keyword evidence="6" id="KW-0539">Nucleus</keyword>
<evidence type="ECO:0000259" key="10">
    <source>
        <dbReference type="PROSITE" id="PS51879"/>
    </source>
</evidence>
<evidence type="ECO:0000313" key="12">
    <source>
        <dbReference type="Proteomes" id="UP000325577"/>
    </source>
</evidence>
<dbReference type="Pfam" id="PF00010">
    <property type="entry name" value="HLH"/>
    <property type="match status" value="1"/>
</dbReference>
<dbReference type="PROSITE" id="PS51879">
    <property type="entry name" value="RST"/>
    <property type="match status" value="1"/>
</dbReference>
<dbReference type="Pfam" id="PF14215">
    <property type="entry name" value="bHLH-MYC_N"/>
    <property type="match status" value="1"/>
</dbReference>
<dbReference type="SMART" id="SM00353">
    <property type="entry name" value="HLH"/>
    <property type="match status" value="1"/>
</dbReference>
<dbReference type="PROSITE" id="PS51059">
    <property type="entry name" value="PARP_CATALYTIC"/>
    <property type="match status" value="1"/>
</dbReference>
<proteinExistence type="predicted"/>
<dbReference type="InterPro" id="IPR044964">
    <property type="entry name" value="RCD1/SRO1-5"/>
</dbReference>
<dbReference type="SUPFAM" id="SSF56399">
    <property type="entry name" value="ADP-ribosylation"/>
    <property type="match status" value="1"/>
</dbReference>
<feature type="domain" description="BHLH" evidence="8">
    <location>
        <begin position="250"/>
        <end position="299"/>
    </location>
</feature>
<dbReference type="GO" id="GO:0003950">
    <property type="term" value="F:NAD+ poly-ADP-ribosyltransferase activity"/>
    <property type="evidence" value="ECO:0007669"/>
    <property type="project" value="InterPro"/>
</dbReference>
<feature type="domain" description="RST" evidence="10">
    <location>
        <begin position="708"/>
        <end position="779"/>
    </location>
</feature>
<evidence type="ECO:0000259" key="8">
    <source>
        <dbReference type="PROSITE" id="PS50888"/>
    </source>
</evidence>
<evidence type="ECO:0000256" key="2">
    <source>
        <dbReference type="ARBA" id="ARBA00022473"/>
    </source>
</evidence>
<feature type="coiled-coil region" evidence="7">
    <location>
        <begin position="289"/>
        <end position="323"/>
    </location>
</feature>
<dbReference type="EMBL" id="CM018044">
    <property type="protein sequence ID" value="KAA8529585.1"/>
    <property type="molecule type" value="Genomic_DNA"/>
</dbReference>
<dbReference type="GO" id="GO:0005634">
    <property type="term" value="C:nucleus"/>
    <property type="evidence" value="ECO:0007669"/>
    <property type="project" value="UniProtKB-SubCell"/>
</dbReference>
<dbReference type="Pfam" id="PF22754">
    <property type="entry name" value="bHLH-TF_ACT-like_plant"/>
    <property type="match status" value="1"/>
</dbReference>
<dbReference type="InterPro" id="IPR022003">
    <property type="entry name" value="RST"/>
</dbReference>
<reference evidence="11 12" key="1">
    <citation type="submission" date="2019-09" db="EMBL/GenBank/DDBJ databases">
        <title>A chromosome-level genome assembly of the Chinese tupelo Nyssa sinensis.</title>
        <authorList>
            <person name="Yang X."/>
            <person name="Kang M."/>
            <person name="Yang Y."/>
            <person name="Xiong H."/>
            <person name="Wang M."/>
            <person name="Zhang Z."/>
            <person name="Wang Z."/>
            <person name="Wu H."/>
            <person name="Ma T."/>
            <person name="Liu J."/>
            <person name="Xi Z."/>
        </authorList>
    </citation>
    <scope>NUCLEOTIDE SEQUENCE [LARGE SCALE GENOMIC DNA]</scope>
    <source>
        <strain evidence="11">J267</strain>
        <tissue evidence="11">Leaf</tissue>
    </source>
</reference>
<dbReference type="AlphaFoldDB" id="A0A5J5AEV2"/>
<keyword evidence="5" id="KW-0804">Transcription</keyword>
<keyword evidence="3" id="KW-0805">Transcription regulation</keyword>
<keyword evidence="7" id="KW-0175">Coiled coil</keyword>
<sequence>MRALERAVENLRPLVETKKWDFCVVWKLGDDPSRFIEWMGCCCAGGYGEHLNVKEERGGEKHLLAFCRDAYIQHPIRTKACKTLAQFPSSMPLYSGIHGEVVLSNQPRWLSHGYTSNSNNEHESMGTQVLIPVVGGLIELFSVKHIPKDQKIIEFMMAQYDISMEQEAMTAHNYTNIFPKYPKPAPILALKDHLQVLIVHQGRCHRTNQLENMPCAKIPIAMRLILSCSVPITRPEKDNFKVRKRTEREQYHSKNLVTERNRRNRIKDGLFTLRSLVPKISKMDRASILGDAVDYMEELQKRVKKLQDELKEMEEEDSKENNAKLDIKELKGVGKTYSPATPRTQGFSSADEQKEAEVQVEVNQIGTNDFLLKFCCEQKRGGFARLMEAMNSLGIQVVDANVTTFNGKVLNILKAKKSEVQRKNLKDSLIKLSQVPNTPSLLQLCPTSPSKFASRTSYSFQQMDRIIEDQVSMTLDDHEISASDSEVNSPCSSSDQFEFLAQSGMIKVEEGNSEHEFTKKSFLAGMGPFGKETNVVAIHRNSVSSLTGRARFETFRIFSEAVAKKCGGNANIKHGWYGASRNHICEIISHGFNHCRPPENSKLYGLGVYISPADFSIDGAMSAAVDENGLRHVLLCRIILGNMEVVCAGSEQFQPSSKEFDSGVDNLSAPRRYIIWNAYMNSHILPQYIISFRAPCSIGFQRIQSPIAKPNSPFMKFPTLISILSSLLPSSKMVLISKYYSDFQENKITRYHLIQKLRLLAGDELLVAVIKSYRNKQLEARTGSSAAANSKSTRRSVAAIRVAEG</sequence>
<dbReference type="OrthoDB" id="1890947at2759"/>
<evidence type="ECO:0008006" key="13">
    <source>
        <dbReference type="Google" id="ProtNLM"/>
    </source>
</evidence>
<dbReference type="SUPFAM" id="SSF47459">
    <property type="entry name" value="HLH, helix-loop-helix DNA-binding domain"/>
    <property type="match status" value="1"/>
</dbReference>
<keyword evidence="2" id="KW-0217">Developmental protein</keyword>
<dbReference type="CDD" id="cd11443">
    <property type="entry name" value="bHLH_AtAMS_like"/>
    <property type="match status" value="1"/>
</dbReference>
<dbReference type="InterPro" id="IPR036638">
    <property type="entry name" value="HLH_DNA-bd_sf"/>
</dbReference>